<feature type="coiled-coil region" evidence="3">
    <location>
        <begin position="174"/>
        <end position="278"/>
    </location>
</feature>
<dbReference type="SUPFAM" id="SSF57997">
    <property type="entry name" value="Tropomyosin"/>
    <property type="match status" value="1"/>
</dbReference>
<evidence type="ECO:0008006" key="7">
    <source>
        <dbReference type="Google" id="ProtNLM"/>
    </source>
</evidence>
<reference evidence="5 6" key="1">
    <citation type="journal article" date="2021" name="Nat. Plants">
        <title>The Taxus genome provides insights into paclitaxel biosynthesis.</title>
        <authorList>
            <person name="Xiong X."/>
            <person name="Gou J."/>
            <person name="Liao Q."/>
            <person name="Li Y."/>
            <person name="Zhou Q."/>
            <person name="Bi G."/>
            <person name="Li C."/>
            <person name="Du R."/>
            <person name="Wang X."/>
            <person name="Sun T."/>
            <person name="Guo L."/>
            <person name="Liang H."/>
            <person name="Lu P."/>
            <person name="Wu Y."/>
            <person name="Zhang Z."/>
            <person name="Ro D.K."/>
            <person name="Shang Y."/>
            <person name="Huang S."/>
            <person name="Yan J."/>
        </authorList>
    </citation>
    <scope>NUCLEOTIDE SEQUENCE [LARGE SCALE GENOMIC DNA]</scope>
    <source>
        <strain evidence="5">Ta-2019</strain>
    </source>
</reference>
<evidence type="ECO:0000256" key="2">
    <source>
        <dbReference type="ARBA" id="ARBA00023054"/>
    </source>
</evidence>
<dbReference type="Proteomes" id="UP000824469">
    <property type="component" value="Unassembled WGS sequence"/>
</dbReference>
<evidence type="ECO:0000256" key="4">
    <source>
        <dbReference type="SAM" id="MobiDB-lite"/>
    </source>
</evidence>
<dbReference type="AlphaFoldDB" id="A0AA38FMP6"/>
<feature type="region of interest" description="Disordered" evidence="4">
    <location>
        <begin position="739"/>
        <end position="790"/>
    </location>
</feature>
<feature type="region of interest" description="Disordered" evidence="4">
    <location>
        <begin position="1"/>
        <end position="42"/>
    </location>
</feature>
<feature type="coiled-coil region" evidence="3">
    <location>
        <begin position="50"/>
        <end position="84"/>
    </location>
</feature>
<proteinExistence type="inferred from homology"/>
<dbReference type="PANTHER" id="PTHR31580">
    <property type="entry name" value="FILAMENT-LIKE PLANT PROTEIN 4"/>
    <property type="match status" value="1"/>
</dbReference>
<feature type="coiled-coil region" evidence="3">
    <location>
        <begin position="529"/>
        <end position="570"/>
    </location>
</feature>
<evidence type="ECO:0000313" key="6">
    <source>
        <dbReference type="Proteomes" id="UP000824469"/>
    </source>
</evidence>
<organism evidence="5 6">
    <name type="scientific">Taxus chinensis</name>
    <name type="common">Chinese yew</name>
    <name type="synonym">Taxus wallichiana var. chinensis</name>
    <dbReference type="NCBI Taxonomy" id="29808"/>
    <lineage>
        <taxon>Eukaryota</taxon>
        <taxon>Viridiplantae</taxon>
        <taxon>Streptophyta</taxon>
        <taxon>Embryophyta</taxon>
        <taxon>Tracheophyta</taxon>
        <taxon>Spermatophyta</taxon>
        <taxon>Pinopsida</taxon>
        <taxon>Pinidae</taxon>
        <taxon>Conifers II</taxon>
        <taxon>Cupressales</taxon>
        <taxon>Taxaceae</taxon>
        <taxon>Taxus</taxon>
    </lineage>
</organism>
<feature type="compositionally biased region" description="Low complexity" evidence="4">
    <location>
        <begin position="771"/>
        <end position="790"/>
    </location>
</feature>
<feature type="compositionally biased region" description="Basic residues" evidence="4">
    <location>
        <begin position="1"/>
        <end position="12"/>
    </location>
</feature>
<feature type="region of interest" description="Disordered" evidence="4">
    <location>
        <begin position="936"/>
        <end position="955"/>
    </location>
</feature>
<dbReference type="OMA" id="HISCAES"/>
<evidence type="ECO:0000313" key="5">
    <source>
        <dbReference type="EMBL" id="KAH9307592.1"/>
    </source>
</evidence>
<feature type="compositionally biased region" description="Polar residues" evidence="4">
    <location>
        <begin position="941"/>
        <end position="955"/>
    </location>
</feature>
<keyword evidence="2 3" id="KW-0175">Coiled coil</keyword>
<protein>
    <recommendedName>
        <fullName evidence="7">Filament-like plant protein 4</fullName>
    </recommendedName>
</protein>
<feature type="non-terminal residue" evidence="5">
    <location>
        <position position="1"/>
    </location>
</feature>
<keyword evidence="6" id="KW-1185">Reference proteome</keyword>
<comment type="similarity">
    <text evidence="1">Belongs to the FPP family.</text>
</comment>
<accession>A0AA38FMP6</accession>
<dbReference type="Gene3D" id="1.10.287.1490">
    <property type="match status" value="1"/>
</dbReference>
<comment type="caution">
    <text evidence="5">The sequence shown here is derived from an EMBL/GenBank/DDBJ whole genome shotgun (WGS) entry which is preliminary data.</text>
</comment>
<feature type="compositionally biased region" description="Polar residues" evidence="4">
    <location>
        <begin position="757"/>
        <end position="770"/>
    </location>
</feature>
<feature type="compositionally biased region" description="Basic and acidic residues" evidence="4">
    <location>
        <begin position="33"/>
        <end position="42"/>
    </location>
</feature>
<evidence type="ECO:0000256" key="1">
    <source>
        <dbReference type="ARBA" id="ARBA00005921"/>
    </source>
</evidence>
<feature type="compositionally biased region" description="Polar residues" evidence="4">
    <location>
        <begin position="419"/>
        <end position="432"/>
    </location>
</feature>
<dbReference type="PANTHER" id="PTHR31580:SF4">
    <property type="entry name" value="FILAMENT-LIKE PLANT PROTEIN 6"/>
    <property type="match status" value="1"/>
</dbReference>
<feature type="region of interest" description="Disordered" evidence="4">
    <location>
        <begin position="415"/>
        <end position="434"/>
    </location>
</feature>
<dbReference type="EMBL" id="JAHRHJ020000007">
    <property type="protein sequence ID" value="KAH9307592.1"/>
    <property type="molecule type" value="Genomic_DNA"/>
</dbReference>
<dbReference type="InterPro" id="IPR008587">
    <property type="entry name" value="FPP_plant"/>
</dbReference>
<name>A0AA38FMP6_TAXCH</name>
<gene>
    <name evidence="5" type="ORF">KI387_035503</name>
</gene>
<evidence type="ECO:0000256" key="3">
    <source>
        <dbReference type="SAM" id="Coils"/>
    </source>
</evidence>
<sequence>MDRWGWSRKKKSSEKTVVASDPAEPSVSQLASHNDEQDANKSLADHVRISSDAMIKLQESEETVKNLKEKLSAAMSEMSTKESLVKQHAKVAEDAVSGWEKAQKEALASKQQVESLTQQKVALDERVTHLDGALKECMRQLRHVREEQEHKIHELVVNKTRECDKIRFEFEAKLAILEQQLLQAGAENNALSRSLQERSRALAELNESRAQAEAEVKVLEVNIESYQNENSSLKYELHVLSKELEIRNEERNMSMKSEEAANKQHLETVKKIAKLEAECQRLRGLLRKKLPGPAALAQMKMEVETWGKELGEGRKRRSPGKGPGLFLSPPYDSGYDDSQEQGQKESEFLTERLLAMEEETKMLKEALSKRNTELQASRMMCARTVSKLSSVEKQLEALNNGQKPRKPALELHVEGPRGQITSNPPSLTSVSEDGNDDHISCAESWASALVSELSHIQKEKSSGTSNKALELCNMDLMDDFTEMEKLASLPAPNLDQTIVKLDDSIEKGVVGIENKISREETLAKRDSELQSANQQCLDLSKKLASVQEELTELQAKNVENENALVSLQARLDMIFEAQAEGGDVQKVLQDVQCAMAEESEALSISHACKRKLLEQPLPSHDLDNQELPFQFTKSLTADEEGISLSDTKVGIDVTNPKLESTICRIVTLVESIANEARSSQNFPVPKLHDLDVSIEMFTKSINQILHGKIDIIEFVTELSSVLIQLSEISAPAFGKCDGHNESNGSGSITDEIGKSNYIENDNLDPSSSRENTTSSTPSMPSYTSSPNSNSELSVIQVEKAALESEVKAVAARYAGLQEELTQAKAEKAALDSELMACKEKLTQTKDQLTEAEDMLIKLQGQLASAQESKKVAENQLEITTSSKADFELQLKATEVEMNHLQEKVEALESELQEEHGHCVDAEAKCQGLQEQLQRKEEELASLQSSISDNDSNMRQ</sequence>
<feature type="region of interest" description="Disordered" evidence="4">
    <location>
        <begin position="310"/>
        <end position="345"/>
    </location>
</feature>
<dbReference type="Pfam" id="PF05911">
    <property type="entry name" value="FPP"/>
    <property type="match status" value="1"/>
</dbReference>